<protein>
    <submittedName>
        <fullName evidence="3">Uncharacterized protein</fullName>
    </submittedName>
</protein>
<dbReference type="AlphaFoldDB" id="A0AAD9QEQ5"/>
<organism evidence="3 4">
    <name type="scientific">Acropora cervicornis</name>
    <name type="common">Staghorn coral</name>
    <dbReference type="NCBI Taxonomy" id="6130"/>
    <lineage>
        <taxon>Eukaryota</taxon>
        <taxon>Metazoa</taxon>
        <taxon>Cnidaria</taxon>
        <taxon>Anthozoa</taxon>
        <taxon>Hexacorallia</taxon>
        <taxon>Scleractinia</taxon>
        <taxon>Astrocoeniina</taxon>
        <taxon>Acroporidae</taxon>
        <taxon>Acropora</taxon>
    </lineage>
</organism>
<feature type="coiled-coil region" evidence="1">
    <location>
        <begin position="102"/>
        <end position="136"/>
    </location>
</feature>
<feature type="region of interest" description="Disordered" evidence="2">
    <location>
        <begin position="287"/>
        <end position="324"/>
    </location>
</feature>
<dbReference type="EMBL" id="JARQWQ010000038">
    <property type="protein sequence ID" value="KAK2559946.1"/>
    <property type="molecule type" value="Genomic_DNA"/>
</dbReference>
<dbReference type="Proteomes" id="UP001249851">
    <property type="component" value="Unassembled WGS sequence"/>
</dbReference>
<keyword evidence="4" id="KW-1185">Reference proteome</keyword>
<evidence type="ECO:0000313" key="4">
    <source>
        <dbReference type="Proteomes" id="UP001249851"/>
    </source>
</evidence>
<accession>A0AAD9QEQ5</accession>
<sequence>MTEAREGLKTNSVQLEIGERQMGEGLESCERSNFEETNCKYSNAPEVESLLRETISQLESALGESTKLLAERDNEICSLRKDLGVGLGERANNVSVALDEEVKRSQKRVIDLEKVVQKLQQDVTMYKAERESLLLKEYGDCGIATGQTCYCGSLCGAMKEMVELKKKLQVTEQKYSNLKRAFKTLERSKTSMAHCKSQSKENEAGEKSYLKLEDFEIDFFDDESEKEETNKQRESNKDFISDSVSLTSNSLLRATICELERALSDTRRLLFERDKENSVLRQDLEKSRKDLHKENQARKKLEVEKESHNEKVKKEENEKSKLRQETEELKEKLLEFEEATENADCDEIVPCCSSMHELLELRRKLNETEKQLEEFYSNNKAGNENIITTKQGVGSASKTQKSTQKETQTQLKMKFLRDAFFYYMIDFHADEQMKAILAILDYEDRRSDIIFESHKMKRQGKKFTVTEVSSRSLTFVHEEKR</sequence>
<reference evidence="3" key="1">
    <citation type="journal article" date="2023" name="G3 (Bethesda)">
        <title>Whole genome assembly and annotation of the endangered Caribbean coral Acropora cervicornis.</title>
        <authorList>
            <person name="Selwyn J.D."/>
            <person name="Vollmer S.V."/>
        </authorList>
    </citation>
    <scope>NUCLEOTIDE SEQUENCE</scope>
    <source>
        <strain evidence="3">K2</strain>
    </source>
</reference>
<reference evidence="3" key="2">
    <citation type="journal article" date="2023" name="Science">
        <title>Genomic signatures of disease resistance in endangered staghorn corals.</title>
        <authorList>
            <person name="Vollmer S.V."/>
            <person name="Selwyn J.D."/>
            <person name="Despard B.A."/>
            <person name="Roesel C.L."/>
        </authorList>
    </citation>
    <scope>NUCLEOTIDE SEQUENCE</scope>
    <source>
        <strain evidence="3">K2</strain>
    </source>
</reference>
<comment type="caution">
    <text evidence="3">The sequence shown here is derived from an EMBL/GenBank/DDBJ whole genome shotgun (WGS) entry which is preliminary data.</text>
</comment>
<proteinExistence type="predicted"/>
<gene>
    <name evidence="3" type="ORF">P5673_017524</name>
</gene>
<evidence type="ECO:0000256" key="2">
    <source>
        <dbReference type="SAM" id="MobiDB-lite"/>
    </source>
</evidence>
<feature type="coiled-coil region" evidence="1">
    <location>
        <begin position="161"/>
        <end position="188"/>
    </location>
</feature>
<name>A0AAD9QEQ5_ACRCE</name>
<evidence type="ECO:0000313" key="3">
    <source>
        <dbReference type="EMBL" id="KAK2559946.1"/>
    </source>
</evidence>
<keyword evidence="1" id="KW-0175">Coiled coil</keyword>
<evidence type="ECO:0000256" key="1">
    <source>
        <dbReference type="SAM" id="Coils"/>
    </source>
</evidence>